<dbReference type="VEuPathDB" id="FungiDB:CXQ85_002401"/>
<dbReference type="InterPro" id="IPR016024">
    <property type="entry name" value="ARM-type_fold"/>
</dbReference>
<feature type="region of interest" description="Disordered" evidence="2">
    <location>
        <begin position="1004"/>
        <end position="1047"/>
    </location>
</feature>
<gene>
    <name evidence="4" type="ORF">CXQ85_002401</name>
</gene>
<dbReference type="GO" id="GO:0005634">
    <property type="term" value="C:nucleus"/>
    <property type="evidence" value="ECO:0007669"/>
    <property type="project" value="TreeGrafter"/>
</dbReference>
<dbReference type="AlphaFoldDB" id="A0A2V1AS44"/>
<evidence type="ECO:0000313" key="5">
    <source>
        <dbReference type="Proteomes" id="UP000244309"/>
    </source>
</evidence>
<accession>A0A2V1AS44</accession>
<sequence length="1138" mass="129569">MVVAVSRKRNRNERPQYGELHSSDVSDYDEVEESDYESEDDQPRKKHTKSTVQRPQQVLESEENSLFKALSSPVVAVSELALEWVESYMAEEDTEGVNSFMNMFNLLLKAVGCNVPVQAHDIISPDSAVATVNELSIHFEKQKYHENPFASNNKDVKHFQKNVLEFFSEVIFYAHEKGCLYQELIDEGQTVLSSDFMTSLISWFSALSASNLRPFRHVATVVTLNIVTQLCHQAASLEVSLERQERQLNNAKNSSNKSKSKRSKIEVIQNNIDRTNIKIGTINEYLDEVTRSVFVHRYRDLDSTIRVECLHALGDWMVSNPAYFLSSAYLRYFGWLLSDPTDAVRDEVVRSLHRLYKFSKGSIENMAFSFRKFTKRFQQQLINMIWKENLASIKINLFAIYSELLKIGFLSDSDKSRICSYVFYLAESELHHKQVGTKLKAECSRFITIACIQATESTVDKHSKYFQKSSGPINTNNIAGVYKLKYLAAFFQESIDEYSTKRPHLFIDEPSVSSWKMLKGVFTDLQIMPEWAGEWELIVKYLFFDTSALIVEGASDKETASIRDSLELSSKDQQFFVSFLSGSVDSSLNGKSRKGLDTSEDSPVNMVPKLACHLADLEDLSSKVTSMYPVFLRIWNDLLGFKSESIQAVYEHSNSIDTYNSLHGRVLQYFLECQEMSYDLVELYKEYFSLLLTSSDERGQNSSNGDTNQLINPNVYLKIEDTILALSTEIMEDLSSKGSSHDVFEATSEQDDPFVCDQKDLCNTLIEISNPVKKLNIIGDIISIIRSVGEPLLDYPGSLLESLSVKLLSKFSFQTLVKLWPRNLSKVIKDVSEAWSSILDFGLICLCWKLEDLMYSLNDGTAETINVDIFMDDMCGIFVNVVDCFSSLNEVVFDPEELPGLSEDTKSLKIELAEFLHMFGTKIADFATSLKAFYDRTKPIHRFRDFDAMFCTSEKLGPFVNGELPKNLEDALMNVFLIREAKLGYLLGEDLERLDNENVNLEEFSEEHDEVQEDTSPQEVVTRFDTSDEEDNEEDEVRVARETAEREARSNARSSMLKFKSDRKIWTQEKLLSVYSMKLLGLIKANSLSSHSTERFKLNGQKLGQTFGTIVSMMSSPDQVNRESGSFEATEEQSAVVS</sequence>
<feature type="region of interest" description="Disordered" evidence="2">
    <location>
        <begin position="1117"/>
        <end position="1138"/>
    </location>
</feature>
<dbReference type="RefSeq" id="XP_025341545.1">
    <property type="nucleotide sequence ID" value="XM_025486080.1"/>
</dbReference>
<feature type="compositionally biased region" description="Basic and acidic residues" evidence="2">
    <location>
        <begin position="12"/>
        <end position="24"/>
    </location>
</feature>
<dbReference type="PANTHER" id="PTHR11199:SF0">
    <property type="entry name" value="LD34181P-RELATED"/>
    <property type="match status" value="1"/>
</dbReference>
<evidence type="ECO:0000256" key="2">
    <source>
        <dbReference type="SAM" id="MobiDB-lite"/>
    </source>
</evidence>
<dbReference type="SUPFAM" id="SSF48371">
    <property type="entry name" value="ARM repeat"/>
    <property type="match status" value="1"/>
</dbReference>
<dbReference type="GO" id="GO:0000785">
    <property type="term" value="C:chromatin"/>
    <property type="evidence" value="ECO:0007669"/>
    <property type="project" value="TreeGrafter"/>
</dbReference>
<dbReference type="GO" id="GO:0008278">
    <property type="term" value="C:cohesin complex"/>
    <property type="evidence" value="ECO:0007669"/>
    <property type="project" value="TreeGrafter"/>
</dbReference>
<keyword evidence="5" id="KW-1185">Reference proteome</keyword>
<feature type="compositionally biased region" description="Acidic residues" evidence="2">
    <location>
        <begin position="26"/>
        <end position="40"/>
    </location>
</feature>
<feature type="domain" description="SCD" evidence="3">
    <location>
        <begin position="294"/>
        <end position="384"/>
    </location>
</feature>
<feature type="compositionally biased region" description="Acidic residues" evidence="2">
    <location>
        <begin position="1027"/>
        <end position="1036"/>
    </location>
</feature>
<protein>
    <recommendedName>
        <fullName evidence="3">SCD domain-containing protein</fullName>
    </recommendedName>
</protein>
<feature type="compositionally biased region" description="Acidic residues" evidence="2">
    <location>
        <begin position="1004"/>
        <end position="1013"/>
    </location>
</feature>
<dbReference type="OrthoDB" id="498590at2759"/>
<feature type="region of interest" description="Disordered" evidence="2">
    <location>
        <begin position="1"/>
        <end position="58"/>
    </location>
</feature>
<dbReference type="InterPro" id="IPR013721">
    <property type="entry name" value="STAG"/>
</dbReference>
<evidence type="ECO:0000256" key="1">
    <source>
        <dbReference type="SAM" id="Coils"/>
    </source>
</evidence>
<dbReference type="GO" id="GO:0003682">
    <property type="term" value="F:chromatin binding"/>
    <property type="evidence" value="ECO:0007669"/>
    <property type="project" value="TreeGrafter"/>
</dbReference>
<proteinExistence type="predicted"/>
<dbReference type="Pfam" id="PF21581">
    <property type="entry name" value="SCD"/>
    <property type="match status" value="1"/>
</dbReference>
<feature type="coiled-coil region" evidence="1">
    <location>
        <begin position="227"/>
        <end position="261"/>
    </location>
</feature>
<dbReference type="Proteomes" id="UP000244309">
    <property type="component" value="Unassembled WGS sequence"/>
</dbReference>
<reference evidence="4 5" key="1">
    <citation type="submission" date="2017-12" db="EMBL/GenBank/DDBJ databases">
        <title>Genome Sequence of a Multidrug-Resistant Candida haemulonii Isolate from a Patient with Chronic Leg Ulcers in Israel.</title>
        <authorList>
            <person name="Chow N.A."/>
            <person name="Gade L."/>
            <person name="Batra D."/>
            <person name="Rowe L.A."/>
            <person name="Ben-Ami R."/>
            <person name="Loparev V.N."/>
            <person name="Litvintseva A.P."/>
        </authorList>
    </citation>
    <scope>NUCLEOTIDE SEQUENCE [LARGE SCALE GENOMIC DNA]</scope>
    <source>
        <strain evidence="4 5">B11899</strain>
    </source>
</reference>
<dbReference type="InterPro" id="IPR020839">
    <property type="entry name" value="SCD"/>
</dbReference>
<organism evidence="4 5">
    <name type="scientific">Candidozyma haemuli</name>
    <dbReference type="NCBI Taxonomy" id="45357"/>
    <lineage>
        <taxon>Eukaryota</taxon>
        <taxon>Fungi</taxon>
        <taxon>Dikarya</taxon>
        <taxon>Ascomycota</taxon>
        <taxon>Saccharomycotina</taxon>
        <taxon>Pichiomycetes</taxon>
        <taxon>Metschnikowiaceae</taxon>
        <taxon>Candidozyma</taxon>
    </lineage>
</organism>
<evidence type="ECO:0000259" key="3">
    <source>
        <dbReference type="PROSITE" id="PS51425"/>
    </source>
</evidence>
<feature type="compositionally biased region" description="Basic residues" evidence="2">
    <location>
        <begin position="1"/>
        <end position="11"/>
    </location>
</feature>
<dbReference type="GeneID" id="37007732"/>
<dbReference type="PANTHER" id="PTHR11199">
    <property type="entry name" value="STROMAL ANTIGEN"/>
    <property type="match status" value="1"/>
</dbReference>
<dbReference type="InterPro" id="IPR039662">
    <property type="entry name" value="Cohesin_Scc3/SA"/>
</dbReference>
<evidence type="ECO:0000313" key="4">
    <source>
        <dbReference type="EMBL" id="PVH20605.1"/>
    </source>
</evidence>
<name>A0A2V1AS44_9ASCO</name>
<dbReference type="EMBL" id="PKFO01000003">
    <property type="protein sequence ID" value="PVH20605.1"/>
    <property type="molecule type" value="Genomic_DNA"/>
</dbReference>
<comment type="caution">
    <text evidence="4">The sequence shown here is derived from an EMBL/GenBank/DDBJ whole genome shotgun (WGS) entry which is preliminary data.</text>
</comment>
<dbReference type="GO" id="GO:0007062">
    <property type="term" value="P:sister chromatid cohesion"/>
    <property type="evidence" value="ECO:0007669"/>
    <property type="project" value="UniProtKB-ARBA"/>
</dbReference>
<dbReference type="PROSITE" id="PS51425">
    <property type="entry name" value="SCD"/>
    <property type="match status" value="1"/>
</dbReference>
<dbReference type="STRING" id="45357.A0A2V1AS44"/>
<dbReference type="Pfam" id="PF08514">
    <property type="entry name" value="STAG"/>
    <property type="match status" value="1"/>
</dbReference>
<feature type="compositionally biased region" description="Basic and acidic residues" evidence="2">
    <location>
        <begin position="1037"/>
        <end position="1047"/>
    </location>
</feature>
<keyword evidence="1" id="KW-0175">Coiled coil</keyword>